<gene>
    <name evidence="3" type="ORF">EH32_11190</name>
</gene>
<organism evidence="3 4">
    <name type="scientific">Erythrobacter litoralis</name>
    <dbReference type="NCBI Taxonomy" id="39960"/>
    <lineage>
        <taxon>Bacteria</taxon>
        <taxon>Pseudomonadati</taxon>
        <taxon>Pseudomonadota</taxon>
        <taxon>Alphaproteobacteria</taxon>
        <taxon>Sphingomonadales</taxon>
        <taxon>Erythrobacteraceae</taxon>
        <taxon>Erythrobacter/Porphyrobacter group</taxon>
        <taxon>Erythrobacter</taxon>
    </lineage>
</organism>
<keyword evidence="4" id="KW-1185">Reference proteome</keyword>
<dbReference type="AlphaFoldDB" id="A0A074MKF6"/>
<dbReference type="InterPro" id="IPR019734">
    <property type="entry name" value="TPR_rpt"/>
</dbReference>
<dbReference type="PROSITE" id="PS51257">
    <property type="entry name" value="PROKAR_LIPOPROTEIN"/>
    <property type="match status" value="1"/>
</dbReference>
<keyword evidence="1" id="KW-0802">TPR repeat</keyword>
<evidence type="ECO:0000256" key="1">
    <source>
        <dbReference type="PROSITE-ProRule" id="PRU00339"/>
    </source>
</evidence>
<evidence type="ECO:0000256" key="2">
    <source>
        <dbReference type="SAM" id="MobiDB-lite"/>
    </source>
</evidence>
<dbReference type="PROSITE" id="PS50005">
    <property type="entry name" value="TPR"/>
    <property type="match status" value="1"/>
</dbReference>
<feature type="compositionally biased region" description="Basic and acidic residues" evidence="2">
    <location>
        <begin position="324"/>
        <end position="335"/>
    </location>
</feature>
<feature type="region of interest" description="Disordered" evidence="2">
    <location>
        <begin position="323"/>
        <end position="345"/>
    </location>
</feature>
<proteinExistence type="predicted"/>
<dbReference type="Proteomes" id="UP000027866">
    <property type="component" value="Unassembled WGS sequence"/>
</dbReference>
<dbReference type="InterPro" id="IPR011990">
    <property type="entry name" value="TPR-like_helical_dom_sf"/>
</dbReference>
<feature type="compositionally biased region" description="Low complexity" evidence="2">
    <location>
        <begin position="429"/>
        <end position="444"/>
    </location>
</feature>
<dbReference type="KEGG" id="elq:Ga0102493_11341"/>
<dbReference type="SUPFAM" id="SSF48452">
    <property type="entry name" value="TPR-like"/>
    <property type="match status" value="1"/>
</dbReference>
<feature type="region of interest" description="Disordered" evidence="2">
    <location>
        <begin position="357"/>
        <end position="382"/>
    </location>
</feature>
<protein>
    <submittedName>
        <fullName evidence="3">Uncharacterized protein</fullName>
    </submittedName>
</protein>
<feature type="region of interest" description="Disordered" evidence="2">
    <location>
        <begin position="403"/>
        <end position="445"/>
    </location>
</feature>
<evidence type="ECO:0000313" key="3">
    <source>
        <dbReference type="EMBL" id="KEO93280.1"/>
    </source>
</evidence>
<dbReference type="OrthoDB" id="7388953at2"/>
<feature type="compositionally biased region" description="Low complexity" evidence="2">
    <location>
        <begin position="336"/>
        <end position="345"/>
    </location>
</feature>
<dbReference type="Gene3D" id="1.25.40.10">
    <property type="entry name" value="Tetratricopeptide repeat domain"/>
    <property type="match status" value="1"/>
</dbReference>
<dbReference type="Pfam" id="PF13432">
    <property type="entry name" value="TPR_16"/>
    <property type="match status" value="1"/>
</dbReference>
<dbReference type="PATRIC" id="fig|39960.10.peg.2596"/>
<feature type="repeat" description="TPR" evidence="1">
    <location>
        <begin position="76"/>
        <end position="109"/>
    </location>
</feature>
<comment type="caution">
    <text evidence="3">The sequence shown here is derived from an EMBL/GenBank/DDBJ whole genome shotgun (WGS) entry which is preliminary data.</text>
</comment>
<feature type="compositionally biased region" description="Basic and acidic residues" evidence="2">
    <location>
        <begin position="361"/>
        <end position="375"/>
    </location>
</feature>
<accession>A0A074MKF6</accession>
<reference evidence="3 4" key="1">
    <citation type="submission" date="2014-04" db="EMBL/GenBank/DDBJ databases">
        <title>A comprehensive comparison of genomes of Erythrobacter spp. Strains.</title>
        <authorList>
            <person name="Zheng Q."/>
        </authorList>
    </citation>
    <scope>NUCLEOTIDE SEQUENCE [LARGE SCALE GENOMIC DNA]</scope>
    <source>
        <strain evidence="3 4">DSM 8509</strain>
    </source>
</reference>
<evidence type="ECO:0000313" key="4">
    <source>
        <dbReference type="Proteomes" id="UP000027866"/>
    </source>
</evidence>
<sequence length="542" mass="56032">MDRTAINRTKGPGIGPKLGLVVTTALASAALAGCTSTGAPPAETSFTKAQSALAKGDSVKAISHAEAAVLAEPRNPAFRAMLGAAYLENGRFESAATSFGDALALGHEDPRTVLSFALASIATGDSKTAVATLREWENAIPGDDLGLAYALAGQPERGIHVLTNAVRAGLATPKARQNLAYTYALAGNWRAARVMAAEDVPADKLDARLSEWAANSAPEDYRARVAGLLRVTPVADSGLPAMLALSNFPSQEQRVAEAAATIPAPEKLAEASETEKLVFARTDDAGEKAAKAEKVAKVAQVEQVKPAEKVETIDPTPVRFAAAEPRKAAKPEAKPAAKPAPRVSDTVPAAALDTAAMAKTSAKDEAEGAKPEAKPAAKPAARVAAASGPRFVSNPVVQTVPAANPQAKPAAKSAPTRIAASASQRRMAATEAASEPASAKPSGADTHLVQLGSWDSHELAKDGWEKLKRKFPQLTDHDVVITEALVNGKTYFRVAAAGFGLSDARSMCRTVKSGGRGCFAYAKTNPPAGAVDRGVRIAARTK</sequence>
<feature type="compositionally biased region" description="Low complexity" evidence="2">
    <location>
        <begin position="403"/>
        <end position="415"/>
    </location>
</feature>
<dbReference type="EMBL" id="JMIX01000006">
    <property type="protein sequence ID" value="KEO93280.1"/>
    <property type="molecule type" value="Genomic_DNA"/>
</dbReference>
<dbReference type="RefSeq" id="WP_051697894.1">
    <property type="nucleotide sequence ID" value="NZ_CP017057.1"/>
</dbReference>
<name>A0A074MKF6_9SPHN</name>